<evidence type="ECO:0000256" key="2">
    <source>
        <dbReference type="ARBA" id="ARBA00011901"/>
    </source>
</evidence>
<dbReference type="GO" id="GO:0008745">
    <property type="term" value="F:N-acetylmuramoyl-L-alanine amidase activity"/>
    <property type="evidence" value="ECO:0007669"/>
    <property type="project" value="UniProtKB-EC"/>
</dbReference>
<protein>
    <recommendedName>
        <fullName evidence="2">N-acetylmuramoyl-L-alanine amidase</fullName>
        <ecNumber evidence="2">3.5.1.28</ecNumber>
    </recommendedName>
</protein>
<dbReference type="EC" id="3.5.1.28" evidence="2"/>
<gene>
    <name evidence="5" type="ORF">HNQ73_000467</name>
</gene>
<sequence length="427" mass="45263">MKRIGIDAGGTGEAVVRRRAARLLALCLGALCLVLAEPVKAQDPAPAPAGAAVAVAAEVKPDGATTRLSLTISRPVEARAFLLERPDRVIIDLPEVNFQLPANAGRKGAGLVASYRFGLFAPGRSRIVIDLAQPALVESIENRALGEATLLVIELSRTDRATYHRMALKPMVEPEPLPAAAMSQPAGTTDDKPLVVIDPGHGGVDPGAIGVNGVAEKDVVFAFAERLRQRLEETGRYRVMLTRTSDTFVSLAGRWRMAQKAGASLFISIHADTLSDGSRVRGATVYTGSGFASDAESERLAAKENLADQIAGLDVVEDPNEIAGILADLTKRETRVFSLDFAQKVVDSLRDVVTLNKNPLRSAGFIVLKAPDIPSVLIELGYLSSAKDVDLMTSDAWRDKSSAALVKAVDSFFATRLAAQPGAAVSP</sequence>
<name>A0A841KC65_9HYPH</name>
<reference evidence="5 6" key="1">
    <citation type="submission" date="2020-08" db="EMBL/GenBank/DDBJ databases">
        <title>Genomic Encyclopedia of Type Strains, Phase IV (KMG-IV): sequencing the most valuable type-strain genomes for metagenomic binning, comparative biology and taxonomic classification.</title>
        <authorList>
            <person name="Goeker M."/>
        </authorList>
    </citation>
    <scope>NUCLEOTIDE SEQUENCE [LARGE SCALE GENOMIC DNA]</scope>
    <source>
        <strain evidence="5 6">DSM 101465</strain>
    </source>
</reference>
<dbReference type="InterPro" id="IPR002508">
    <property type="entry name" value="MurNAc-LAA_cat"/>
</dbReference>
<dbReference type="Pfam" id="PF01520">
    <property type="entry name" value="Amidase_3"/>
    <property type="match status" value="1"/>
</dbReference>
<feature type="domain" description="MurNAc-LAA" evidence="4">
    <location>
        <begin position="255"/>
        <end position="410"/>
    </location>
</feature>
<evidence type="ECO:0000313" key="6">
    <source>
        <dbReference type="Proteomes" id="UP000588017"/>
    </source>
</evidence>
<evidence type="ECO:0000256" key="1">
    <source>
        <dbReference type="ARBA" id="ARBA00001561"/>
    </source>
</evidence>
<dbReference type="InterPro" id="IPR021731">
    <property type="entry name" value="AMIN_dom"/>
</dbReference>
<dbReference type="Pfam" id="PF11741">
    <property type="entry name" value="AMIN"/>
    <property type="match status" value="1"/>
</dbReference>
<dbReference type="PANTHER" id="PTHR30404:SF0">
    <property type="entry name" value="N-ACETYLMURAMOYL-L-ALANINE AMIDASE AMIC"/>
    <property type="match status" value="1"/>
</dbReference>
<evidence type="ECO:0000313" key="5">
    <source>
        <dbReference type="EMBL" id="MBB6166859.1"/>
    </source>
</evidence>
<keyword evidence="6" id="KW-1185">Reference proteome</keyword>
<comment type="caution">
    <text evidence="5">The sequence shown here is derived from an EMBL/GenBank/DDBJ whole genome shotgun (WGS) entry which is preliminary data.</text>
</comment>
<dbReference type="CDD" id="cd02696">
    <property type="entry name" value="MurNAc-LAA"/>
    <property type="match status" value="1"/>
</dbReference>
<evidence type="ECO:0000259" key="4">
    <source>
        <dbReference type="SMART" id="SM00646"/>
    </source>
</evidence>
<dbReference type="GO" id="GO:0009253">
    <property type="term" value="P:peptidoglycan catabolic process"/>
    <property type="evidence" value="ECO:0007669"/>
    <property type="project" value="InterPro"/>
</dbReference>
<proteinExistence type="predicted"/>
<dbReference type="AlphaFoldDB" id="A0A841KC65"/>
<dbReference type="SMART" id="SM00646">
    <property type="entry name" value="Ami_3"/>
    <property type="match status" value="1"/>
</dbReference>
<dbReference type="Gene3D" id="2.60.40.3500">
    <property type="match status" value="1"/>
</dbReference>
<dbReference type="RefSeq" id="WP_183331834.1">
    <property type="nucleotide sequence ID" value="NZ_BMHX01000001.1"/>
</dbReference>
<dbReference type="PANTHER" id="PTHR30404">
    <property type="entry name" value="N-ACETYLMURAMOYL-L-ALANINE AMIDASE"/>
    <property type="match status" value="1"/>
</dbReference>
<dbReference type="GO" id="GO:0030288">
    <property type="term" value="C:outer membrane-bounded periplasmic space"/>
    <property type="evidence" value="ECO:0007669"/>
    <property type="project" value="TreeGrafter"/>
</dbReference>
<dbReference type="Gene3D" id="3.40.630.40">
    <property type="entry name" value="Zn-dependent exopeptidases"/>
    <property type="match status" value="1"/>
</dbReference>
<dbReference type="SUPFAM" id="SSF53187">
    <property type="entry name" value="Zn-dependent exopeptidases"/>
    <property type="match status" value="1"/>
</dbReference>
<keyword evidence="3 5" id="KW-0378">Hydrolase</keyword>
<dbReference type="Proteomes" id="UP000588017">
    <property type="component" value="Unassembled WGS sequence"/>
</dbReference>
<accession>A0A841KC65</accession>
<organism evidence="5 6">
    <name type="scientific">Chelatococcus composti</name>
    <dbReference type="NCBI Taxonomy" id="1743235"/>
    <lineage>
        <taxon>Bacteria</taxon>
        <taxon>Pseudomonadati</taxon>
        <taxon>Pseudomonadota</taxon>
        <taxon>Alphaproteobacteria</taxon>
        <taxon>Hyphomicrobiales</taxon>
        <taxon>Chelatococcaceae</taxon>
        <taxon>Chelatococcus</taxon>
    </lineage>
</organism>
<comment type="catalytic activity">
    <reaction evidence="1">
        <text>Hydrolyzes the link between N-acetylmuramoyl residues and L-amino acid residues in certain cell-wall glycopeptides.</text>
        <dbReference type="EC" id="3.5.1.28"/>
    </reaction>
</comment>
<dbReference type="InterPro" id="IPR050695">
    <property type="entry name" value="N-acetylmuramoyl_amidase_3"/>
</dbReference>
<dbReference type="EMBL" id="JACHEH010000001">
    <property type="protein sequence ID" value="MBB6166859.1"/>
    <property type="molecule type" value="Genomic_DNA"/>
</dbReference>
<evidence type="ECO:0000256" key="3">
    <source>
        <dbReference type="ARBA" id="ARBA00022801"/>
    </source>
</evidence>